<dbReference type="Proteomes" id="UP000268033">
    <property type="component" value="Unassembled WGS sequence"/>
</dbReference>
<dbReference type="AlphaFoldDB" id="A0A3N1PQZ7"/>
<dbReference type="SUPFAM" id="SSF81901">
    <property type="entry name" value="HCP-like"/>
    <property type="match status" value="1"/>
</dbReference>
<dbReference type="Gene3D" id="1.25.40.10">
    <property type="entry name" value="Tetratricopeptide repeat domain"/>
    <property type="match status" value="1"/>
</dbReference>
<dbReference type="Pfam" id="PF08238">
    <property type="entry name" value="Sel1"/>
    <property type="match status" value="3"/>
</dbReference>
<comment type="caution">
    <text evidence="2">The sequence shown here is derived from an EMBL/GenBank/DDBJ whole genome shotgun (WGS) entry which is preliminary data.</text>
</comment>
<keyword evidence="1" id="KW-0812">Transmembrane</keyword>
<name>A0A3N1PQZ7_9GAMM</name>
<dbReference type="PANTHER" id="PTHR11102:SF160">
    <property type="entry name" value="ERAD-ASSOCIATED E3 UBIQUITIN-PROTEIN LIGASE COMPONENT HRD3"/>
    <property type="match status" value="1"/>
</dbReference>
<keyword evidence="3" id="KW-1185">Reference proteome</keyword>
<accession>A0A3N1PQZ7</accession>
<feature type="transmembrane region" description="Helical" evidence="1">
    <location>
        <begin position="7"/>
        <end position="24"/>
    </location>
</feature>
<evidence type="ECO:0000313" key="3">
    <source>
        <dbReference type="Proteomes" id="UP000268033"/>
    </source>
</evidence>
<dbReference type="SMART" id="SM00671">
    <property type="entry name" value="SEL1"/>
    <property type="match status" value="2"/>
</dbReference>
<protein>
    <submittedName>
        <fullName evidence="2">Sel1 repeat-containing protein</fullName>
    </submittedName>
</protein>
<proteinExistence type="predicted"/>
<evidence type="ECO:0000256" key="1">
    <source>
        <dbReference type="SAM" id="Phobius"/>
    </source>
</evidence>
<reference evidence="2 3" key="1">
    <citation type="submission" date="2018-11" db="EMBL/GenBank/DDBJ databases">
        <title>Genomic Encyclopedia of Type Strains, Phase IV (KMG-IV): sequencing the most valuable type-strain genomes for metagenomic binning, comparative biology and taxonomic classification.</title>
        <authorList>
            <person name="Goeker M."/>
        </authorList>
    </citation>
    <scope>NUCLEOTIDE SEQUENCE [LARGE SCALE GENOMIC DNA]</scope>
    <source>
        <strain evidence="2 3">DSM 21945</strain>
    </source>
</reference>
<evidence type="ECO:0000313" key="2">
    <source>
        <dbReference type="EMBL" id="ROQ30639.1"/>
    </source>
</evidence>
<dbReference type="PROSITE" id="PS51257">
    <property type="entry name" value="PROKAR_LIPOPROTEIN"/>
    <property type="match status" value="1"/>
</dbReference>
<organism evidence="2 3">
    <name type="scientific">Gallaecimonas pentaromativorans</name>
    <dbReference type="NCBI Taxonomy" id="584787"/>
    <lineage>
        <taxon>Bacteria</taxon>
        <taxon>Pseudomonadati</taxon>
        <taxon>Pseudomonadota</taxon>
        <taxon>Gammaproteobacteria</taxon>
        <taxon>Enterobacterales</taxon>
        <taxon>Gallaecimonadaceae</taxon>
        <taxon>Gallaecimonas</taxon>
    </lineage>
</organism>
<dbReference type="InterPro" id="IPR011990">
    <property type="entry name" value="TPR-like_helical_dom_sf"/>
</dbReference>
<dbReference type="InterPro" id="IPR050767">
    <property type="entry name" value="Sel1_AlgK"/>
</dbReference>
<gene>
    <name evidence="2" type="ORF">EDC28_101325</name>
</gene>
<sequence length="226" mass="25019">MSAKNKLNIYLIMSIIVASIFITACSDSSGPENGEAIFEKAVRMQDNVTPGTDEYNQFLSLLEKSSELHYPIAQYRYGEILLKGTGTKKDISKALILLNESKDKEPRSKELLALIYLQESAPGAVPLDTDKGVKLLTESASAGLETSQYLLGTFYLHGDDGIKQDNLQAYYWLRRAAEQNNKVAQLTLARIVGQGFNVPADKKASEEWECIANNQHGFDSFGICEN</sequence>
<dbReference type="RefSeq" id="WP_123420447.1">
    <property type="nucleotide sequence ID" value="NZ_RJUL01000001.1"/>
</dbReference>
<dbReference type="PANTHER" id="PTHR11102">
    <property type="entry name" value="SEL-1-LIKE PROTEIN"/>
    <property type="match status" value="1"/>
</dbReference>
<dbReference type="InterPro" id="IPR006597">
    <property type="entry name" value="Sel1-like"/>
</dbReference>
<dbReference type="EMBL" id="RJUL01000001">
    <property type="protein sequence ID" value="ROQ30639.1"/>
    <property type="molecule type" value="Genomic_DNA"/>
</dbReference>
<keyword evidence="1" id="KW-0472">Membrane</keyword>
<keyword evidence="1" id="KW-1133">Transmembrane helix</keyword>